<name>A0A5A7QWP1_STRAF</name>
<comment type="caution">
    <text evidence="1">The sequence shown here is derived from an EMBL/GenBank/DDBJ whole genome shotgun (WGS) entry which is preliminary data.</text>
</comment>
<gene>
    <name evidence="1" type="ORF">STAS_26584</name>
</gene>
<evidence type="ECO:0000313" key="1">
    <source>
        <dbReference type="EMBL" id="GER49352.1"/>
    </source>
</evidence>
<dbReference type="AlphaFoldDB" id="A0A5A7QWP1"/>
<keyword evidence="1" id="KW-0436">Ligase</keyword>
<dbReference type="GO" id="GO:0016874">
    <property type="term" value="F:ligase activity"/>
    <property type="evidence" value="ECO:0007669"/>
    <property type="project" value="UniProtKB-KW"/>
</dbReference>
<sequence length="121" mass="13270">MVQRLNWRVGPGSGRSGGVGLGIHRAGFDSGQTGWFGLGSSWARIGLCKNGLRGRRNRGTYRLKRGSSRRRWGGVECRRRCLTELGVKSDNFRLGSDGRFLRGFRAQTGVDGGDGKSNWIA</sequence>
<accession>A0A5A7QWP1</accession>
<keyword evidence="2" id="KW-1185">Reference proteome</keyword>
<dbReference type="EMBL" id="BKCP01008515">
    <property type="protein sequence ID" value="GER49352.1"/>
    <property type="molecule type" value="Genomic_DNA"/>
</dbReference>
<dbReference type="Proteomes" id="UP000325081">
    <property type="component" value="Unassembled WGS sequence"/>
</dbReference>
<proteinExistence type="predicted"/>
<organism evidence="1 2">
    <name type="scientific">Striga asiatica</name>
    <name type="common">Asiatic witchweed</name>
    <name type="synonym">Buchnera asiatica</name>
    <dbReference type="NCBI Taxonomy" id="4170"/>
    <lineage>
        <taxon>Eukaryota</taxon>
        <taxon>Viridiplantae</taxon>
        <taxon>Streptophyta</taxon>
        <taxon>Embryophyta</taxon>
        <taxon>Tracheophyta</taxon>
        <taxon>Spermatophyta</taxon>
        <taxon>Magnoliopsida</taxon>
        <taxon>eudicotyledons</taxon>
        <taxon>Gunneridae</taxon>
        <taxon>Pentapetalae</taxon>
        <taxon>asterids</taxon>
        <taxon>lamiids</taxon>
        <taxon>Lamiales</taxon>
        <taxon>Orobanchaceae</taxon>
        <taxon>Buchnereae</taxon>
        <taxon>Striga</taxon>
    </lineage>
</organism>
<evidence type="ECO:0000313" key="2">
    <source>
        <dbReference type="Proteomes" id="UP000325081"/>
    </source>
</evidence>
<protein>
    <submittedName>
        <fullName evidence="1">Alanine-tRNA ligases</fullName>
    </submittedName>
</protein>
<reference evidence="2" key="1">
    <citation type="journal article" date="2019" name="Curr. Biol.">
        <title>Genome Sequence of Striga asiatica Provides Insight into the Evolution of Plant Parasitism.</title>
        <authorList>
            <person name="Yoshida S."/>
            <person name="Kim S."/>
            <person name="Wafula E.K."/>
            <person name="Tanskanen J."/>
            <person name="Kim Y.M."/>
            <person name="Honaas L."/>
            <person name="Yang Z."/>
            <person name="Spallek T."/>
            <person name="Conn C.E."/>
            <person name="Ichihashi Y."/>
            <person name="Cheong K."/>
            <person name="Cui S."/>
            <person name="Der J.P."/>
            <person name="Gundlach H."/>
            <person name="Jiao Y."/>
            <person name="Hori C."/>
            <person name="Ishida J.K."/>
            <person name="Kasahara H."/>
            <person name="Kiba T."/>
            <person name="Kim M.S."/>
            <person name="Koo N."/>
            <person name="Laohavisit A."/>
            <person name="Lee Y.H."/>
            <person name="Lumba S."/>
            <person name="McCourt P."/>
            <person name="Mortimer J.C."/>
            <person name="Mutuku J.M."/>
            <person name="Nomura T."/>
            <person name="Sasaki-Sekimoto Y."/>
            <person name="Seto Y."/>
            <person name="Wang Y."/>
            <person name="Wakatake T."/>
            <person name="Sakakibara H."/>
            <person name="Demura T."/>
            <person name="Yamaguchi S."/>
            <person name="Yoneyama K."/>
            <person name="Manabe R.I."/>
            <person name="Nelson D.C."/>
            <person name="Schulman A.H."/>
            <person name="Timko M.P."/>
            <person name="dePamphilis C.W."/>
            <person name="Choi D."/>
            <person name="Shirasu K."/>
        </authorList>
    </citation>
    <scope>NUCLEOTIDE SEQUENCE [LARGE SCALE GENOMIC DNA]</scope>
    <source>
        <strain evidence="2">cv. UVA1</strain>
    </source>
</reference>